<protein>
    <submittedName>
        <fullName evidence="2">YjbQ family protein</fullName>
    </submittedName>
</protein>
<dbReference type="PANTHER" id="PTHR30615">
    <property type="entry name" value="UNCHARACTERIZED PROTEIN YJBQ-RELATED"/>
    <property type="match status" value="1"/>
</dbReference>
<evidence type="ECO:0000313" key="2">
    <source>
        <dbReference type="EMBL" id="TCJ11780.1"/>
    </source>
</evidence>
<dbReference type="NCBIfam" id="TIGR00149">
    <property type="entry name" value="TIGR00149_YjbQ"/>
    <property type="match status" value="1"/>
</dbReference>
<name>A0A4R1B2U6_9PROT</name>
<evidence type="ECO:0000256" key="1">
    <source>
        <dbReference type="ARBA" id="ARBA00005534"/>
    </source>
</evidence>
<dbReference type="Proteomes" id="UP000295443">
    <property type="component" value="Unassembled WGS sequence"/>
</dbReference>
<comment type="caution">
    <text evidence="2">The sequence shown here is derived from an EMBL/GenBank/DDBJ whole genome shotgun (WGS) entry which is preliminary data.</text>
</comment>
<gene>
    <name evidence="2" type="ORF">EZJ19_14075</name>
</gene>
<dbReference type="PANTHER" id="PTHR30615:SF8">
    <property type="entry name" value="UPF0047 PROTEIN C4A8.02C"/>
    <property type="match status" value="1"/>
</dbReference>
<dbReference type="SUPFAM" id="SSF111038">
    <property type="entry name" value="YjbQ-like"/>
    <property type="match status" value="1"/>
</dbReference>
<sequence>MRQEHSQFDIACRGQGLYDFTAEVARWLAGTGLRDGLLTLFVRHTSASLVIQENADADVQRDLAAFLARLVPEHDPLYNHVLEGPDDMPAHVRAALTQTHLTIPVRDGRMVLGTWQGIYLFEHRRASHRRSVAAHVIGE</sequence>
<comment type="similarity">
    <text evidence="1">Belongs to the UPF0047 family.</text>
</comment>
<dbReference type="Gene3D" id="2.60.120.460">
    <property type="entry name" value="YjbQ-like"/>
    <property type="match status" value="1"/>
</dbReference>
<evidence type="ECO:0000313" key="3">
    <source>
        <dbReference type="Proteomes" id="UP000295443"/>
    </source>
</evidence>
<organism evidence="2 3">
    <name type="scientific">Parasulfuritortus cantonensis</name>
    <dbReference type="NCBI Taxonomy" id="2528202"/>
    <lineage>
        <taxon>Bacteria</taxon>
        <taxon>Pseudomonadati</taxon>
        <taxon>Pseudomonadota</taxon>
        <taxon>Betaproteobacteria</taxon>
        <taxon>Nitrosomonadales</taxon>
        <taxon>Thiobacillaceae</taxon>
        <taxon>Parasulfuritortus</taxon>
    </lineage>
</organism>
<dbReference type="EMBL" id="SJZB01000049">
    <property type="protein sequence ID" value="TCJ11780.1"/>
    <property type="molecule type" value="Genomic_DNA"/>
</dbReference>
<keyword evidence="3" id="KW-1185">Reference proteome</keyword>
<accession>A0A4R1B2U6</accession>
<dbReference type="OrthoDB" id="9801725at2"/>
<dbReference type="AlphaFoldDB" id="A0A4R1B2U6"/>
<dbReference type="Pfam" id="PF01894">
    <property type="entry name" value="YjbQ"/>
    <property type="match status" value="1"/>
</dbReference>
<dbReference type="InterPro" id="IPR001602">
    <property type="entry name" value="UPF0047_YjbQ-like"/>
</dbReference>
<dbReference type="RefSeq" id="WP_131448653.1">
    <property type="nucleotide sequence ID" value="NZ_SJZB01000049.1"/>
</dbReference>
<reference evidence="2 3" key="1">
    <citation type="submission" date="2019-03" db="EMBL/GenBank/DDBJ databases">
        <title>Genome sequence of Thiobacillaceae bacterium LSR1, a sulfur-oxidizing bacterium isolated from freshwater sediment.</title>
        <authorList>
            <person name="Li S."/>
        </authorList>
    </citation>
    <scope>NUCLEOTIDE SEQUENCE [LARGE SCALE GENOMIC DNA]</scope>
    <source>
        <strain evidence="2 3">LSR1</strain>
    </source>
</reference>
<dbReference type="InterPro" id="IPR035917">
    <property type="entry name" value="YjbQ-like_sf"/>
</dbReference>
<proteinExistence type="inferred from homology"/>
<dbReference type="PIRSF" id="PIRSF004681">
    <property type="entry name" value="UCP004681"/>
    <property type="match status" value="1"/>
</dbReference>